<dbReference type="EMBL" id="JAESWA010000023">
    <property type="protein sequence ID" value="MBL4933177.1"/>
    <property type="molecule type" value="Genomic_DNA"/>
</dbReference>
<keyword evidence="2" id="KW-1185">Reference proteome</keyword>
<reference evidence="1" key="1">
    <citation type="submission" date="2021-01" db="EMBL/GenBank/DDBJ databases">
        <title>Genome public.</title>
        <authorList>
            <person name="Liu C."/>
            <person name="Sun Q."/>
        </authorList>
    </citation>
    <scope>NUCLEOTIDE SEQUENCE</scope>
    <source>
        <strain evidence="1">YIM B02565</strain>
    </source>
</reference>
<dbReference type="Proteomes" id="UP000623681">
    <property type="component" value="Unassembled WGS sequence"/>
</dbReference>
<name>A0A937K4Z6_9CLOT</name>
<dbReference type="Gene3D" id="2.120.10.10">
    <property type="match status" value="1"/>
</dbReference>
<comment type="caution">
    <text evidence="1">The sequence shown here is derived from an EMBL/GenBank/DDBJ whole genome shotgun (WGS) entry which is preliminary data.</text>
</comment>
<gene>
    <name evidence="1" type="ORF">JK634_15290</name>
</gene>
<dbReference type="SUPFAM" id="SSF50939">
    <property type="entry name" value="Sialidases"/>
    <property type="match status" value="1"/>
</dbReference>
<sequence length="483" mass="52361">MFPSSGFIRLLNSSATNDPSPELIIFHEPPYPFHKCGCEHEPCGAPGERQVNSTNEDINRKPRVTQSETSLARFRNFILFGFNDSNIPNNFSGFAFSSDCGINWTDGGNLPQNPNWQNGGDPVIAVDSHGIFYYAELGGSPNTDAGVILISTGVVNPQTKRITMNTPFVAGEGTLPTNFEDKEWMAVGPDPSRGKFAEAIYLTWTDFSNNGTAIRFSKWVVGVTPTVLISSKTISPDNNVSGSFPVIGPDGTIYVFYEQITSGVNRAIRMVKSTDGGTTFSSPITVSNLKIAANNILGCGRPAIQVTPTKTIRSNEFPHAAIGPDGTLYVVFNSGTGNTLPQPAINIYLAYSIDKGATWNVRQITGNTAYAFMPSVIADNRGAHIQYSRFNGTSGVGNGRFALFMRTFNIRRGLGAEGMVSTVFSLVPDTNPNFDPGVANCYMGDYNQIIRGPGCALYHGWGDNRNDIYNGNNPDVFFIQTGR</sequence>
<dbReference type="CDD" id="cd15482">
    <property type="entry name" value="Sialidase_non-viral"/>
    <property type="match status" value="1"/>
</dbReference>
<accession>A0A937K4Z6</accession>
<organism evidence="1 2">
    <name type="scientific">Clostridium paridis</name>
    <dbReference type="NCBI Taxonomy" id="2803863"/>
    <lineage>
        <taxon>Bacteria</taxon>
        <taxon>Bacillati</taxon>
        <taxon>Bacillota</taxon>
        <taxon>Clostridia</taxon>
        <taxon>Eubacteriales</taxon>
        <taxon>Clostridiaceae</taxon>
        <taxon>Clostridium</taxon>
    </lineage>
</organism>
<evidence type="ECO:0000313" key="2">
    <source>
        <dbReference type="Proteomes" id="UP000623681"/>
    </source>
</evidence>
<proteinExistence type="predicted"/>
<dbReference type="AlphaFoldDB" id="A0A937K4Z6"/>
<protein>
    <submittedName>
        <fullName evidence="1">Exo-alpha-sialidase</fullName>
    </submittedName>
</protein>
<evidence type="ECO:0000313" key="1">
    <source>
        <dbReference type="EMBL" id="MBL4933177.1"/>
    </source>
</evidence>
<dbReference type="InterPro" id="IPR036278">
    <property type="entry name" value="Sialidase_sf"/>
</dbReference>